<keyword evidence="11 13" id="KW-0472">Membrane</keyword>
<evidence type="ECO:0000256" key="3">
    <source>
        <dbReference type="ARBA" id="ARBA00005811"/>
    </source>
</evidence>
<dbReference type="GO" id="GO:0022857">
    <property type="term" value="F:transmembrane transporter activity"/>
    <property type="evidence" value="ECO:0007669"/>
    <property type="project" value="InterPro"/>
</dbReference>
<dbReference type="RefSeq" id="WP_243831509.1">
    <property type="nucleotide sequence ID" value="NZ_AP021888.1"/>
</dbReference>
<name>A0A6F8PMT9_9GAMM</name>
<dbReference type="Proteomes" id="UP000501466">
    <property type="component" value="Chromosome"/>
</dbReference>
<dbReference type="GO" id="GO:0015031">
    <property type="term" value="P:protein transport"/>
    <property type="evidence" value="ECO:0007669"/>
    <property type="project" value="UniProtKB-KW"/>
</dbReference>
<dbReference type="EMBL" id="AP021888">
    <property type="protein sequence ID" value="BBP43357.1"/>
    <property type="molecule type" value="Genomic_DNA"/>
</dbReference>
<evidence type="ECO:0000256" key="6">
    <source>
        <dbReference type="ARBA" id="ARBA00022475"/>
    </source>
</evidence>
<dbReference type="PANTHER" id="PTHR30558">
    <property type="entry name" value="EXBD MEMBRANE COMPONENT OF PMF-DRIVEN MACROMOLECULE IMPORT SYSTEM"/>
    <property type="match status" value="1"/>
</dbReference>
<gene>
    <name evidence="14" type="primary">exbD</name>
    <name evidence="14" type="ORF">THMIRHAT_11030</name>
</gene>
<dbReference type="KEGG" id="tzo:THMIRHAT_11030"/>
<keyword evidence="7" id="KW-0997">Cell inner membrane</keyword>
<evidence type="ECO:0000256" key="7">
    <source>
        <dbReference type="ARBA" id="ARBA00022519"/>
    </source>
</evidence>
<evidence type="ECO:0000256" key="8">
    <source>
        <dbReference type="ARBA" id="ARBA00022692"/>
    </source>
</evidence>
<proteinExistence type="inferred from homology"/>
<keyword evidence="8 12" id="KW-0812">Transmembrane</keyword>
<dbReference type="Pfam" id="PF02472">
    <property type="entry name" value="ExbD"/>
    <property type="match status" value="1"/>
</dbReference>
<keyword evidence="5 12" id="KW-0813">Transport</keyword>
<accession>A0A6F8PMT9</accession>
<dbReference type="GO" id="GO:0005886">
    <property type="term" value="C:plasma membrane"/>
    <property type="evidence" value="ECO:0007669"/>
    <property type="project" value="UniProtKB-SubCell"/>
</dbReference>
<evidence type="ECO:0000313" key="14">
    <source>
        <dbReference type="EMBL" id="BBP43357.1"/>
    </source>
</evidence>
<keyword evidence="9 12" id="KW-0653">Protein transport</keyword>
<keyword evidence="15" id="KW-1185">Reference proteome</keyword>
<dbReference type="InterPro" id="IPR003400">
    <property type="entry name" value="ExbD"/>
</dbReference>
<sequence length="129" mass="14712">MQMKRFDTINVIPLIDVMLVLLAIVLTTASFIVKDSLQIDLPETQSTHSYTPPKEQNPLNFAINPQNQLFMNEVEIDFANLTTQLADIDPKRPIVIQVDKKADFEHFVKLIDALKLHKLDNLTILTQAE</sequence>
<comment type="similarity">
    <text evidence="3 12">Belongs to the ExbD/TolR family.</text>
</comment>
<organism evidence="14 15">
    <name type="scientific">Thiosulfativibrio zosterae</name>
    <dbReference type="NCBI Taxonomy" id="2675053"/>
    <lineage>
        <taxon>Bacteria</taxon>
        <taxon>Pseudomonadati</taxon>
        <taxon>Pseudomonadota</taxon>
        <taxon>Gammaproteobacteria</taxon>
        <taxon>Thiotrichales</taxon>
        <taxon>Piscirickettsiaceae</taxon>
        <taxon>Thiosulfativibrio</taxon>
    </lineage>
</organism>
<evidence type="ECO:0000256" key="9">
    <source>
        <dbReference type="ARBA" id="ARBA00022927"/>
    </source>
</evidence>
<dbReference type="Gene3D" id="3.30.420.270">
    <property type="match status" value="1"/>
</dbReference>
<evidence type="ECO:0000256" key="11">
    <source>
        <dbReference type="ARBA" id="ARBA00023136"/>
    </source>
</evidence>
<evidence type="ECO:0000256" key="4">
    <source>
        <dbReference type="ARBA" id="ARBA00011471"/>
    </source>
</evidence>
<evidence type="ECO:0000256" key="1">
    <source>
        <dbReference type="ARBA" id="ARBA00003540"/>
    </source>
</evidence>
<keyword evidence="10 13" id="KW-1133">Transmembrane helix</keyword>
<protein>
    <submittedName>
        <fullName evidence="14">Biopolymer transport protein ExbD</fullName>
    </submittedName>
</protein>
<evidence type="ECO:0000256" key="13">
    <source>
        <dbReference type="SAM" id="Phobius"/>
    </source>
</evidence>
<keyword evidence="6" id="KW-1003">Cell membrane</keyword>
<comment type="subunit">
    <text evidence="4">The accessory proteins ExbB and ExbD seem to form a complex with TonB.</text>
</comment>
<evidence type="ECO:0000313" key="15">
    <source>
        <dbReference type="Proteomes" id="UP000501466"/>
    </source>
</evidence>
<dbReference type="PANTHER" id="PTHR30558:SF12">
    <property type="entry name" value="BIOPOLYMER TRANSPORT PROTEIN EXBD"/>
    <property type="match status" value="1"/>
</dbReference>
<reference evidence="15" key="1">
    <citation type="submission" date="2019-11" db="EMBL/GenBank/DDBJ databases">
        <title>Isolation and characterization of two novel species in the genus Thiomicrorhabdus.</title>
        <authorList>
            <person name="Mochizuki J."/>
            <person name="Kojima H."/>
            <person name="Fukui M."/>
        </authorList>
    </citation>
    <scope>NUCLEOTIDE SEQUENCE [LARGE SCALE GENOMIC DNA]</scope>
    <source>
        <strain evidence="15">AkT22</strain>
    </source>
</reference>
<dbReference type="AlphaFoldDB" id="A0A6F8PMT9"/>
<evidence type="ECO:0000256" key="10">
    <source>
        <dbReference type="ARBA" id="ARBA00022989"/>
    </source>
</evidence>
<evidence type="ECO:0000256" key="12">
    <source>
        <dbReference type="RuleBase" id="RU003879"/>
    </source>
</evidence>
<comment type="function">
    <text evidence="1">Involved in the TonB-dependent energy-dependent transport of various receptor-bound substrates.</text>
</comment>
<feature type="transmembrane region" description="Helical" evidence="13">
    <location>
        <begin position="12"/>
        <end position="33"/>
    </location>
</feature>
<evidence type="ECO:0000256" key="5">
    <source>
        <dbReference type="ARBA" id="ARBA00022448"/>
    </source>
</evidence>
<evidence type="ECO:0000256" key="2">
    <source>
        <dbReference type="ARBA" id="ARBA00004249"/>
    </source>
</evidence>
<comment type="subcellular location">
    <subcellularLocation>
        <location evidence="2">Cell inner membrane</location>
        <topology evidence="2">Single-pass type II membrane protein</topology>
    </subcellularLocation>
    <subcellularLocation>
        <location evidence="12">Cell membrane</location>
        <topology evidence="12">Single-pass type II membrane protein</topology>
    </subcellularLocation>
</comment>